<proteinExistence type="predicted"/>
<dbReference type="EMBL" id="GGEC01007774">
    <property type="protein sequence ID" value="MBW88257.1"/>
    <property type="molecule type" value="Transcribed_RNA"/>
</dbReference>
<name>A0A2P2J4E4_RHIMU</name>
<protein>
    <submittedName>
        <fullName evidence="1">Uncharacterized protein</fullName>
    </submittedName>
</protein>
<evidence type="ECO:0000313" key="1">
    <source>
        <dbReference type="EMBL" id="MBW88257.1"/>
    </source>
</evidence>
<reference evidence="1" key="1">
    <citation type="submission" date="2018-02" db="EMBL/GenBank/DDBJ databases">
        <title>Rhizophora mucronata_Transcriptome.</title>
        <authorList>
            <person name="Meera S.P."/>
            <person name="Sreeshan A."/>
            <person name="Augustine A."/>
        </authorList>
    </citation>
    <scope>NUCLEOTIDE SEQUENCE</scope>
    <source>
        <tissue evidence="1">Leaf</tissue>
    </source>
</reference>
<dbReference type="AlphaFoldDB" id="A0A2P2J4E4"/>
<accession>A0A2P2J4E4</accession>
<sequence length="48" mass="5717">MHNLFCCSVEDDMARDSYEFHSAIFSFTSFWLCESNLYASSWICPIRR</sequence>
<organism evidence="1">
    <name type="scientific">Rhizophora mucronata</name>
    <name type="common">Asiatic mangrove</name>
    <dbReference type="NCBI Taxonomy" id="61149"/>
    <lineage>
        <taxon>Eukaryota</taxon>
        <taxon>Viridiplantae</taxon>
        <taxon>Streptophyta</taxon>
        <taxon>Embryophyta</taxon>
        <taxon>Tracheophyta</taxon>
        <taxon>Spermatophyta</taxon>
        <taxon>Magnoliopsida</taxon>
        <taxon>eudicotyledons</taxon>
        <taxon>Gunneridae</taxon>
        <taxon>Pentapetalae</taxon>
        <taxon>rosids</taxon>
        <taxon>fabids</taxon>
        <taxon>Malpighiales</taxon>
        <taxon>Rhizophoraceae</taxon>
        <taxon>Rhizophora</taxon>
    </lineage>
</organism>